<dbReference type="PANTHER" id="PTHR38149:SF1">
    <property type="entry name" value="ATPASE"/>
    <property type="match status" value="1"/>
</dbReference>
<protein>
    <submittedName>
        <fullName evidence="4">ABC-ATPase domain-containing protein</fullName>
    </submittedName>
</protein>
<comment type="caution">
    <text evidence="4">The sequence shown here is derived from an EMBL/GenBank/DDBJ whole genome shotgun (WGS) entry which is preliminary data.</text>
</comment>
<accession>A0ABW8SNA2</accession>
<dbReference type="InterPro" id="IPR046834">
    <property type="entry name" value="ABC_ATPase_C"/>
</dbReference>
<proteinExistence type="predicted"/>
<keyword evidence="5" id="KW-1185">Reference proteome</keyword>
<reference evidence="4 5" key="1">
    <citation type="submission" date="2024-11" db="EMBL/GenBank/DDBJ databases">
        <authorList>
            <person name="Heng Y.C."/>
            <person name="Lim A.C.H."/>
            <person name="Lee J.K.Y."/>
            <person name="Kittelmann S."/>
        </authorList>
    </citation>
    <scope>NUCLEOTIDE SEQUENCE [LARGE SCALE GENOMIC DNA]</scope>
    <source>
        <strain evidence="4 5">WILCCON 0269</strain>
    </source>
</reference>
<dbReference type="InterPro" id="IPR046833">
    <property type="entry name" value="ABC_N"/>
</dbReference>
<dbReference type="Pfam" id="PF21117">
    <property type="entry name" value="MRB1590_C"/>
    <property type="match status" value="1"/>
</dbReference>
<dbReference type="InterPro" id="IPR019195">
    <property type="entry name" value="ABC_ATPase_put"/>
</dbReference>
<feature type="domain" description="ATPase of the ABC class N-terminal" evidence="2">
    <location>
        <begin position="6"/>
        <end position="165"/>
    </location>
</feature>
<evidence type="ECO:0000313" key="4">
    <source>
        <dbReference type="EMBL" id="MFL0197203.1"/>
    </source>
</evidence>
<evidence type="ECO:0000313" key="5">
    <source>
        <dbReference type="Proteomes" id="UP001623660"/>
    </source>
</evidence>
<organism evidence="4 5">
    <name type="scientific">Candidatus Clostridium eludens</name>
    <dbReference type="NCBI Taxonomy" id="3381663"/>
    <lineage>
        <taxon>Bacteria</taxon>
        <taxon>Bacillati</taxon>
        <taxon>Bacillota</taxon>
        <taxon>Clostridia</taxon>
        <taxon>Eubacteriales</taxon>
        <taxon>Clostridiaceae</taxon>
        <taxon>Clostridium</taxon>
    </lineage>
</organism>
<dbReference type="InterPro" id="IPR027417">
    <property type="entry name" value="P-loop_NTPase"/>
</dbReference>
<dbReference type="Pfam" id="PF09818">
    <property type="entry name" value="ABC_ATPase"/>
    <property type="match status" value="1"/>
</dbReference>
<evidence type="ECO:0000259" key="1">
    <source>
        <dbReference type="Pfam" id="PF09818"/>
    </source>
</evidence>
<dbReference type="SUPFAM" id="SSF52540">
    <property type="entry name" value="P-loop containing nucleoside triphosphate hydrolases"/>
    <property type="match status" value="1"/>
</dbReference>
<dbReference type="Pfam" id="PF20446">
    <property type="entry name" value="ABC_N"/>
    <property type="match status" value="1"/>
</dbReference>
<sequence length="569" mass="63623">MKSCYELQQVLYSIDGRGYSSYKEIKGQYDFGKYSLSIDRVQVDPYASPSKCRIIISREVTGIPHEILNSKNKVTAVSDFLTRAFWNNIQRLNNSNNGRGRSGLLMINRCGQEILQRTSVLIRDQWIEVRFEMGLPAAGRRILGKAANRIFKEILPEVVDYALIYKNIDQKALKNQIDLIIDQEYIRKELERRSLVAFIANGSILPRESGVSDKPLPQGGIPFISPESFEIEIILPSRGAVKGMGVPEGITLIVGGGYHGKSTLLKALELGVYNHIPGDGRELVITRHDAVKIRAEDGRSVEKVNISTFINNLPGKKDTLRFSTENASGSTSQAANVMEALEAGTSLLLIDEDTSATNFMIRDGRMQKLISKDKEPITPFTDKVKSLYDEQGVSTVLIVGGSGDYFDVADQIIMMDEYVLKDVTNFAKDIARTEGYKREQSADDKFGDITARIPLKLGFVLKGKEDRIKARGRYNILCGREAVDISSLEQLVDDSQTNCIAVMLGFLKKRILDDEMSISQVVDKLYKQIEDFGLESISPYADHPGNLALPRKHEFCAAINRYRGLKVKM</sequence>
<feature type="domain" description="MRB1590-like C-terminal" evidence="3">
    <location>
        <begin position="467"/>
        <end position="568"/>
    </location>
</feature>
<name>A0ABW8SNA2_9CLOT</name>
<dbReference type="RefSeq" id="WP_406793308.1">
    <property type="nucleotide sequence ID" value="NZ_JBJHZX010000027.1"/>
</dbReference>
<dbReference type="Gene3D" id="3.40.50.300">
    <property type="entry name" value="P-loop containing nucleotide triphosphate hydrolases"/>
    <property type="match status" value="1"/>
</dbReference>
<dbReference type="PANTHER" id="PTHR38149">
    <property type="entry name" value="ATPASE"/>
    <property type="match status" value="1"/>
</dbReference>
<dbReference type="InterPro" id="IPR049069">
    <property type="entry name" value="MRB1590-like_C"/>
</dbReference>
<dbReference type="EMBL" id="JBJHZX010000027">
    <property type="protein sequence ID" value="MFL0197203.1"/>
    <property type="molecule type" value="Genomic_DNA"/>
</dbReference>
<evidence type="ECO:0000259" key="2">
    <source>
        <dbReference type="Pfam" id="PF20446"/>
    </source>
</evidence>
<evidence type="ECO:0000259" key="3">
    <source>
        <dbReference type="Pfam" id="PF21117"/>
    </source>
</evidence>
<dbReference type="Proteomes" id="UP001623660">
    <property type="component" value="Unassembled WGS sequence"/>
</dbReference>
<feature type="domain" description="ATPase of the ABC class C-terminal" evidence="1">
    <location>
        <begin position="170"/>
        <end position="451"/>
    </location>
</feature>
<gene>
    <name evidence="4" type="ORF">ACJDU8_16805</name>
</gene>